<sequence>MPRDRKDQRTVTETTSDISFFDPETNKCPYPAHQKLRDEAPLWLDPTTGMYVLTRFDDIRAVLADPKVYTNRVGSAAGMTEKAVRPSDPAMAAAFDKEAAHSQELAALYENEGWTPVATLDALDAPEHLQLRRMFSDAFRPARISQLDPFVEALANRLMDDFIEKGQCEWVSAYAVPLPLYTIGKQMGVPEADMPMIKGWTDAWVQRLGLMQTPEERMWSARKEIEAQQYFQPIFERLRVHPEDSLLSDLVNKPIPEWNRTLNDNELHSEMMADFFVGGSETTTNALAAGIVMLVERPDVWAALKSDVEKYLPTFMEEVVRLEGPVQAMLRETSEDVTLHGVHIPAGSIISLRFGAANRDERQYVERANEIDLEREKPRGHLGYGGGVHVCLGAPLARRELYYGFKTVVQRIESLRLAEKNTFDHAPSYFLRGLKELWVEFTPVS</sequence>
<dbReference type="SUPFAM" id="SSF48264">
    <property type="entry name" value="Cytochrome P450"/>
    <property type="match status" value="1"/>
</dbReference>
<dbReference type="InterPro" id="IPR036396">
    <property type="entry name" value="Cyt_P450_sf"/>
</dbReference>
<evidence type="ECO:0000313" key="2">
    <source>
        <dbReference type="EMBL" id="CAB4933937.1"/>
    </source>
</evidence>
<dbReference type="PANTHER" id="PTHR46696">
    <property type="entry name" value="P450, PUTATIVE (EUROFUNG)-RELATED"/>
    <property type="match status" value="1"/>
</dbReference>
<proteinExistence type="inferred from homology"/>
<reference evidence="2" key="1">
    <citation type="submission" date="2020-05" db="EMBL/GenBank/DDBJ databases">
        <authorList>
            <person name="Chiriac C."/>
            <person name="Salcher M."/>
            <person name="Ghai R."/>
            <person name="Kavagutti S V."/>
        </authorList>
    </citation>
    <scope>NUCLEOTIDE SEQUENCE</scope>
</reference>
<dbReference type="InterPro" id="IPR002397">
    <property type="entry name" value="Cyt_P450_B"/>
</dbReference>
<name>A0A6J7IUM1_9ZZZZ</name>
<dbReference type="GO" id="GO:0008395">
    <property type="term" value="F:steroid hydroxylase activity"/>
    <property type="evidence" value="ECO:0007669"/>
    <property type="project" value="TreeGrafter"/>
</dbReference>
<comment type="similarity">
    <text evidence="1">Belongs to the cytochrome P450 family.</text>
</comment>
<dbReference type="InterPro" id="IPR001128">
    <property type="entry name" value="Cyt_P450"/>
</dbReference>
<dbReference type="GO" id="GO:0006707">
    <property type="term" value="P:cholesterol catabolic process"/>
    <property type="evidence" value="ECO:0007669"/>
    <property type="project" value="TreeGrafter"/>
</dbReference>
<dbReference type="GO" id="GO:0005506">
    <property type="term" value="F:iron ion binding"/>
    <property type="evidence" value="ECO:0007669"/>
    <property type="project" value="InterPro"/>
</dbReference>
<protein>
    <submittedName>
        <fullName evidence="2">Unannotated protein</fullName>
    </submittedName>
</protein>
<dbReference type="PRINTS" id="PR00359">
    <property type="entry name" value="BP450"/>
</dbReference>
<dbReference type="AlphaFoldDB" id="A0A6J7IUM1"/>
<dbReference type="Gene3D" id="1.10.630.10">
    <property type="entry name" value="Cytochrome P450"/>
    <property type="match status" value="1"/>
</dbReference>
<evidence type="ECO:0000256" key="1">
    <source>
        <dbReference type="ARBA" id="ARBA00010617"/>
    </source>
</evidence>
<organism evidence="2">
    <name type="scientific">freshwater metagenome</name>
    <dbReference type="NCBI Taxonomy" id="449393"/>
    <lineage>
        <taxon>unclassified sequences</taxon>
        <taxon>metagenomes</taxon>
        <taxon>ecological metagenomes</taxon>
    </lineage>
</organism>
<accession>A0A6J7IUM1</accession>
<gene>
    <name evidence="2" type="ORF">UFOPK3752_00610</name>
</gene>
<dbReference type="Pfam" id="PF00067">
    <property type="entry name" value="p450"/>
    <property type="match status" value="1"/>
</dbReference>
<dbReference type="EMBL" id="CAFBND010000017">
    <property type="protein sequence ID" value="CAB4933937.1"/>
    <property type="molecule type" value="Genomic_DNA"/>
</dbReference>
<dbReference type="GO" id="GO:0020037">
    <property type="term" value="F:heme binding"/>
    <property type="evidence" value="ECO:0007669"/>
    <property type="project" value="InterPro"/>
</dbReference>
<dbReference type="GO" id="GO:0036199">
    <property type="term" value="F:cholest-4-en-3-one 26-monooxygenase activity"/>
    <property type="evidence" value="ECO:0007669"/>
    <property type="project" value="TreeGrafter"/>
</dbReference>
<dbReference type="PANTHER" id="PTHR46696:SF4">
    <property type="entry name" value="BIOTIN BIOSYNTHESIS CYTOCHROME P450"/>
    <property type="match status" value="1"/>
</dbReference>